<evidence type="ECO:0000313" key="1">
    <source>
        <dbReference type="EMBL" id="QEG12902.1"/>
    </source>
</evidence>
<reference evidence="1 2" key="1">
    <citation type="submission" date="2019-04" db="EMBL/GenBank/DDBJ databases">
        <authorList>
            <person name="Finnegan Z.K."/>
            <person name="Thurgood T.L."/>
            <person name="Sharma R."/>
            <person name="Brundage B."/>
            <person name="Wilkey A."/>
            <person name="Arens D.K."/>
            <person name="Kruger J.L."/>
            <person name="Thompson D.W."/>
            <person name="Casjens S."/>
            <person name="Grose J.H."/>
        </authorList>
    </citation>
    <scope>NUCLEOTIDE SEQUENCE [LARGE SCALE GENOMIC DNA]</scope>
</reference>
<evidence type="ECO:0000313" key="2">
    <source>
        <dbReference type="Proteomes" id="UP000323173"/>
    </source>
</evidence>
<accession>A0A5B9NJW3</accession>
<name>A0A5B9NJW3_9CAUD</name>
<sequence length="126" mass="13938">MIIYGPFKWTDGMIGSQKIFEIDDAEGNSWYDLMEELDERDSGVVCGVAPEGYISWATSGKVAGIHAPSDGFKVVVVDSLPDDIDYRDLRLSDDGFIPKVVEAPPARTKEDIMADLIKLQEELKAL</sequence>
<dbReference type="EMBL" id="MN013082">
    <property type="protein sequence ID" value="QEG12902.1"/>
    <property type="molecule type" value="Genomic_DNA"/>
</dbReference>
<protein>
    <submittedName>
        <fullName evidence="1">Uncharacterized protein</fullName>
    </submittedName>
</protein>
<proteinExistence type="predicted"/>
<organism evidence="1 2">
    <name type="scientific">Klebsiella phage vB_KpnP_Sibilus</name>
    <dbReference type="NCBI Taxonomy" id="2591368"/>
    <lineage>
        <taxon>Viruses</taxon>
        <taxon>Duplodnaviria</taxon>
        <taxon>Heunggongvirae</taxon>
        <taxon>Uroviricota</taxon>
        <taxon>Caudoviricetes</taxon>
        <taxon>Autographivirales</taxon>
        <taxon>Autotranscriptaviridae</taxon>
        <taxon>Studiervirinae</taxon>
        <taxon>Ningirsuvirus</taxon>
        <taxon>Ningirsuvirus sibilus</taxon>
    </lineage>
</organism>
<gene>
    <name evidence="1" type="ORF">SIB_1</name>
</gene>
<keyword evidence="2" id="KW-1185">Reference proteome</keyword>
<dbReference type="Proteomes" id="UP000323173">
    <property type="component" value="Segment"/>
</dbReference>